<dbReference type="SUPFAM" id="SSF82171">
    <property type="entry name" value="DPP6 N-terminal domain-like"/>
    <property type="match status" value="1"/>
</dbReference>
<dbReference type="SMART" id="SM00089">
    <property type="entry name" value="PKD"/>
    <property type="match status" value="2"/>
</dbReference>
<keyword evidence="5" id="KW-1185">Reference proteome</keyword>
<evidence type="ECO:0000313" key="4">
    <source>
        <dbReference type="EMBL" id="SDE72217.1"/>
    </source>
</evidence>
<protein>
    <submittedName>
        <fullName evidence="4">PKD domain-containing protein</fullName>
    </submittedName>
</protein>
<dbReference type="EMBL" id="FNBK01000001">
    <property type="protein sequence ID" value="SDE72217.1"/>
    <property type="molecule type" value="Genomic_DNA"/>
</dbReference>
<feature type="domain" description="PKD/Chitinase" evidence="3">
    <location>
        <begin position="471"/>
        <end position="559"/>
    </location>
</feature>
<dbReference type="STRING" id="660518.SAMN05216218_10173"/>
<reference evidence="5" key="1">
    <citation type="submission" date="2016-10" db="EMBL/GenBank/DDBJ databases">
        <authorList>
            <person name="Varghese N."/>
            <person name="Submissions S."/>
        </authorList>
    </citation>
    <scope>NUCLEOTIDE SEQUENCE [LARGE SCALE GENOMIC DNA]</scope>
    <source>
        <strain evidence="5">IBRC-M 10760</strain>
    </source>
</reference>
<dbReference type="Gene3D" id="2.80.10.50">
    <property type="match status" value="1"/>
</dbReference>
<gene>
    <name evidence="4" type="ORF">SAMN05216218_10173</name>
</gene>
<name>A0A1G7F8I7_9EURY</name>
<dbReference type="PANTHER" id="PTHR42754:SF1">
    <property type="entry name" value="LIPOPROTEIN"/>
    <property type="match status" value="1"/>
</dbReference>
<dbReference type="SUPFAM" id="SSF49299">
    <property type="entry name" value="PKD domain"/>
    <property type="match status" value="2"/>
</dbReference>
<accession>A0A1G7F8I7</accession>
<dbReference type="RefSeq" id="WP_092686474.1">
    <property type="nucleotide sequence ID" value="NZ_FNBK01000001.1"/>
</dbReference>
<dbReference type="OrthoDB" id="103676at2157"/>
<organism evidence="4 5">
    <name type="scientific">Halorientalis regularis</name>
    <dbReference type="NCBI Taxonomy" id="660518"/>
    <lineage>
        <taxon>Archaea</taxon>
        <taxon>Methanobacteriati</taxon>
        <taxon>Methanobacteriota</taxon>
        <taxon>Stenosarchaea group</taxon>
        <taxon>Halobacteria</taxon>
        <taxon>Halobacteriales</taxon>
        <taxon>Haloarculaceae</taxon>
        <taxon>Halorientalis</taxon>
    </lineage>
</organism>
<dbReference type="AlphaFoldDB" id="A0A1G7F8I7"/>
<evidence type="ECO:0000256" key="2">
    <source>
        <dbReference type="SAM" id="Phobius"/>
    </source>
</evidence>
<dbReference type="InterPro" id="IPR000601">
    <property type="entry name" value="PKD_dom"/>
</dbReference>
<dbReference type="InterPro" id="IPR022409">
    <property type="entry name" value="PKD/Chitinase_dom"/>
</dbReference>
<feature type="region of interest" description="Disordered" evidence="1">
    <location>
        <begin position="647"/>
        <end position="674"/>
    </location>
</feature>
<feature type="compositionally biased region" description="Basic and acidic residues" evidence="1">
    <location>
        <begin position="659"/>
        <end position="673"/>
    </location>
</feature>
<feature type="domain" description="PKD/Chitinase" evidence="3">
    <location>
        <begin position="380"/>
        <end position="465"/>
    </location>
</feature>
<dbReference type="CDD" id="cd00146">
    <property type="entry name" value="PKD"/>
    <property type="match status" value="1"/>
</dbReference>
<dbReference type="PANTHER" id="PTHR42754">
    <property type="entry name" value="ENDOGLUCANASE"/>
    <property type="match status" value="1"/>
</dbReference>
<sequence length="700" mass="73837">MTSSARSLAVGVLLFAAVGAVAGVGAGATGAQVADEPTDNGSLWARTYFTSARDEWDQRIYGVTRTDDGLLLVGTGRNDLFGDEVVAYAAETTRDGRGTWGRPYMHAATHTRALHDGLKLDDGRYVFAGTTNAPSMTGVGQYLLFDNTGDIHTWRYARGHGAFYDVLLLNATRVVAVGSERIWAVETARGDGGRTWTHTPLSEVTLRAGTRAEDSILVAGTQERNDGRTTGYVAELGPDGDRRWRRTVGGQSVRLQAITTVGDDIVVGGTDGQGGWLARLAADGDTLWTRRPFPDGGRVDAVASGPDGTVLAAGETGNGTGVVAQFGAGGRTVWRGRHGAEINGLLPVRNGTTVAVGARSDGGHLDAYATRIDFRPPAAAITVGTDRAEVGNTTVRLRANGSTDNFGVARYHWDTDGDGRTDHTTEEPILRYVPAETGTIRPRVTVGDASGRTDTATATTAIDVTDTTPPTAVFPRPSSGVVAAGEPTILSATGSRDNGVIRAYRWDFDGDGKPETTTDNAAVVHTFDGRNRTYEVGLTVVDGAGQRDTTSRLIETRRNDPPELALSVDHVASELYDDGYEARLVADVTNTVGNATVRWRLPNGTILTGRAISFEFQELGSTVEASLTDECGGSDYEVMELTRAAEGKTVNRNAGDLPTTEREETGASIESERTATAGPGLGAVAGALALLLVALLLARD</sequence>
<dbReference type="InterPro" id="IPR013783">
    <property type="entry name" value="Ig-like_fold"/>
</dbReference>
<keyword evidence="2" id="KW-1133">Transmembrane helix</keyword>
<keyword evidence="2" id="KW-0812">Transmembrane</keyword>
<keyword evidence="2" id="KW-0472">Membrane</keyword>
<dbReference type="Proteomes" id="UP000199076">
    <property type="component" value="Unassembled WGS sequence"/>
</dbReference>
<evidence type="ECO:0000256" key="1">
    <source>
        <dbReference type="SAM" id="MobiDB-lite"/>
    </source>
</evidence>
<feature type="transmembrane region" description="Helical" evidence="2">
    <location>
        <begin position="677"/>
        <end position="698"/>
    </location>
</feature>
<proteinExistence type="predicted"/>
<evidence type="ECO:0000313" key="5">
    <source>
        <dbReference type="Proteomes" id="UP000199076"/>
    </source>
</evidence>
<evidence type="ECO:0000259" key="3">
    <source>
        <dbReference type="SMART" id="SM00089"/>
    </source>
</evidence>
<dbReference type="Gene3D" id="2.60.40.10">
    <property type="entry name" value="Immunoglobulins"/>
    <property type="match status" value="2"/>
</dbReference>
<dbReference type="InterPro" id="IPR035986">
    <property type="entry name" value="PKD_dom_sf"/>
</dbReference>
<dbReference type="Pfam" id="PF18911">
    <property type="entry name" value="PKD_4"/>
    <property type="match status" value="1"/>
</dbReference>